<accession>E6V3S6</accession>
<dbReference type="KEGG" id="vpe:Varpa_2752"/>
<organism evidence="1 2">
    <name type="scientific">Variovorax paradoxus (strain EPS)</name>
    <dbReference type="NCBI Taxonomy" id="595537"/>
    <lineage>
        <taxon>Bacteria</taxon>
        <taxon>Pseudomonadati</taxon>
        <taxon>Pseudomonadota</taxon>
        <taxon>Betaproteobacteria</taxon>
        <taxon>Burkholderiales</taxon>
        <taxon>Comamonadaceae</taxon>
        <taxon>Variovorax</taxon>
    </lineage>
</organism>
<evidence type="ECO:0008006" key="3">
    <source>
        <dbReference type="Google" id="ProtNLM"/>
    </source>
</evidence>
<name>E6V3S6_VARPE</name>
<proteinExistence type="predicted"/>
<dbReference type="RefSeq" id="WP_013541179.1">
    <property type="nucleotide sequence ID" value="NC_014931.1"/>
</dbReference>
<gene>
    <name evidence="1" type="ordered locus">Varpa_2752</name>
</gene>
<protein>
    <recommendedName>
        <fullName evidence="3">DNA-binding protein</fullName>
    </recommendedName>
</protein>
<dbReference type="Proteomes" id="UP000008917">
    <property type="component" value="Chromosome"/>
</dbReference>
<dbReference type="HOGENOM" id="CLU_1194481_0_0_4"/>
<evidence type="ECO:0000313" key="1">
    <source>
        <dbReference type="EMBL" id="ADU36950.1"/>
    </source>
</evidence>
<dbReference type="OrthoDB" id="8909530at2"/>
<sequence>MVKRRVMPSDPVPKVRLRTPLIARSGLVSAWDVDVGAASLDSRAKSSTLYLELCGEFLEDLSGVTSFELLVIGDIDRVSEIDRRCWVGNVLRCRPLIECVVTLNAPEFQALLTVVTAGRLSTLDVRFEPPRYGSAFIQSVRFNSSQAISAVLTEQPSCAQPEVLRRLDAMTSALASLARLTGARLTRAEMCNRLGVTSNTLTSRVRRGDVPTPSKDGKWLLAEVMEWESRGG</sequence>
<reference evidence="2" key="1">
    <citation type="submission" date="2010-12" db="EMBL/GenBank/DDBJ databases">
        <title>Complete sequence of Variovorax paradoxus EPS.</title>
        <authorList>
            <consortium name="US DOE Joint Genome Institute"/>
            <person name="Lucas S."/>
            <person name="Copeland A."/>
            <person name="Lapidus A."/>
            <person name="Cheng J.-F."/>
            <person name="Goodwin L."/>
            <person name="Pitluck S."/>
            <person name="Teshima H."/>
            <person name="Detter J.C."/>
            <person name="Han C."/>
            <person name="Tapia R."/>
            <person name="Land M."/>
            <person name="Hauser L."/>
            <person name="Kyrpides N."/>
            <person name="Ivanova N."/>
            <person name="Ovchinnikova G."/>
            <person name="Orwin P."/>
            <person name="Han J.-I.G."/>
            <person name="Woyke T."/>
        </authorList>
    </citation>
    <scope>NUCLEOTIDE SEQUENCE [LARGE SCALE GENOMIC DNA]</scope>
    <source>
        <strain evidence="2">EPS</strain>
    </source>
</reference>
<dbReference type="EMBL" id="CP002417">
    <property type="protein sequence ID" value="ADU36950.1"/>
    <property type="molecule type" value="Genomic_DNA"/>
</dbReference>
<dbReference type="AlphaFoldDB" id="E6V3S6"/>
<evidence type="ECO:0000313" key="2">
    <source>
        <dbReference type="Proteomes" id="UP000008917"/>
    </source>
</evidence>
<reference evidence="1 2" key="2">
    <citation type="journal article" date="2013" name="Genome Announc.">
        <title>Genome of the Root-Associated Plant Growth-Promoting Bacterium Variovorax paradoxus Strain EPS.</title>
        <authorList>
            <person name="Han J.I."/>
            <person name="Spain J.C."/>
            <person name="Leadbetter J.R."/>
            <person name="Ovchinnikova G."/>
            <person name="Goodwin L.A."/>
            <person name="Han C.S."/>
            <person name="Woyke T."/>
            <person name="Davenport K.W."/>
            <person name="Orwin P.M."/>
        </authorList>
    </citation>
    <scope>NUCLEOTIDE SEQUENCE [LARGE SCALE GENOMIC DNA]</scope>
    <source>
        <strain evidence="1 2">EPS</strain>
    </source>
</reference>
<dbReference type="eggNOG" id="ENOG502ZPJB">
    <property type="taxonomic scope" value="Bacteria"/>
</dbReference>